<gene>
    <name evidence="1" type="ordered locus">Mrub_1950</name>
    <name evidence="2" type="ORF">K649_12810</name>
</gene>
<sequence length="221" mass="23757">MSFLFANDIPVSSGIITIPRIGRPLAELRLGEEALEIGEAVTLRFEDGTTYRTTVRRGGPSAGITEVFLVGGYDGLSKILPPKDYEGVPAALVVRDLLTEAGEQPGELDLPTVFVRWARRGGTAAEALKAVMARLPDRVWRVLPDGTTWAGAEAWPQGPEGAVVADAAPQRGWFSLLPMPALRPGVVLKGLWDGQVRELGRVERVIHQIGAKLRTAVYVGG</sequence>
<reference evidence="2 4" key="3">
    <citation type="submission" date="2013-04" db="EMBL/GenBank/DDBJ databases">
        <authorList>
            <person name="Chin J."/>
            <person name="Alexander D.H."/>
            <person name="Marks P."/>
            <person name="Korlach J."/>
            <person name="Clum A."/>
            <person name="Copeland A."/>
        </authorList>
    </citation>
    <scope>NUCLEOTIDE SEQUENCE [LARGE SCALE GENOMIC DNA]</scope>
    <source>
        <strain evidence="4">ATCC 35948 / DSM 1279 / VKM B-1258 / 21</strain>
        <strain evidence="2">DSM 1279</strain>
    </source>
</reference>
<evidence type="ECO:0000313" key="3">
    <source>
        <dbReference type="Proteomes" id="UP000006655"/>
    </source>
</evidence>
<accession>D3PTC3</accession>
<dbReference type="OrthoDB" id="26472at2"/>
<dbReference type="KEGG" id="mrb:Mrub_1950"/>
<protein>
    <submittedName>
        <fullName evidence="2">Uncharacterized protein</fullName>
    </submittedName>
</protein>
<dbReference type="RefSeq" id="WP_013014205.1">
    <property type="nucleotide sequence ID" value="NC_013946.1"/>
</dbReference>
<reference evidence="2" key="2">
    <citation type="submission" date="2013-04" db="EMBL/GenBank/DDBJ databases">
        <title>Non-Hybrid, Finished Microbial Genome Assemblies from Long-Read SMRT Sequencing Data.</title>
        <authorList>
            <person name="Klammer A."/>
            <person name="Drake J."/>
            <person name="Heiner C."/>
            <person name="Clum A."/>
            <person name="Copeland A."/>
            <person name="Huddleston J."/>
            <person name="Eichler E."/>
            <person name="Turner S.W."/>
        </authorList>
    </citation>
    <scope>NUCLEOTIDE SEQUENCE</scope>
    <source>
        <strain evidence="2">DSM 1279</strain>
    </source>
</reference>
<evidence type="ECO:0000313" key="1">
    <source>
        <dbReference type="EMBL" id="ADD28706.1"/>
    </source>
</evidence>
<dbReference type="AlphaFoldDB" id="D3PTC3"/>
<dbReference type="EMBL" id="CP001743">
    <property type="protein sequence ID" value="ADD28706.1"/>
    <property type="molecule type" value="Genomic_DNA"/>
</dbReference>
<dbReference type="Proteomes" id="UP000013026">
    <property type="component" value="Chromosome"/>
</dbReference>
<dbReference type="eggNOG" id="ENOG50343PU">
    <property type="taxonomic scope" value="Bacteria"/>
</dbReference>
<dbReference type="STRING" id="504728.K649_12810"/>
<dbReference type="PATRIC" id="fig|504728.9.peg.2635"/>
<proteinExistence type="predicted"/>
<keyword evidence="3" id="KW-1185">Reference proteome</keyword>
<dbReference type="EMBL" id="CP005385">
    <property type="protein sequence ID" value="AGK05848.1"/>
    <property type="molecule type" value="Genomic_DNA"/>
</dbReference>
<dbReference type="Proteomes" id="UP000006655">
    <property type="component" value="Chromosome"/>
</dbReference>
<evidence type="ECO:0000313" key="2">
    <source>
        <dbReference type="EMBL" id="AGK05848.1"/>
    </source>
</evidence>
<organism evidence="2 4">
    <name type="scientific">Meiothermus ruber (strain ATCC 35948 / DSM 1279 / VKM B-1258 / 21)</name>
    <name type="common">Thermus ruber</name>
    <dbReference type="NCBI Taxonomy" id="504728"/>
    <lineage>
        <taxon>Bacteria</taxon>
        <taxon>Thermotogati</taxon>
        <taxon>Deinococcota</taxon>
        <taxon>Deinococci</taxon>
        <taxon>Thermales</taxon>
        <taxon>Thermaceae</taxon>
        <taxon>Meiothermus</taxon>
    </lineage>
</organism>
<dbReference type="KEGG" id="mre:K649_12810"/>
<reference evidence="1 3" key="1">
    <citation type="journal article" date="2010" name="Stand. Genomic Sci.">
        <title>Complete genome sequence of Meiothermus ruber type strain (21).</title>
        <authorList>
            <person name="Tindall B.J."/>
            <person name="Sikorski J."/>
            <person name="Lucas S."/>
            <person name="Goltsman E."/>
            <person name="Copeland A."/>
            <person name="Glavina Del Rio T."/>
            <person name="Nolan M."/>
            <person name="Tice H."/>
            <person name="Cheng J.F."/>
            <person name="Han C."/>
            <person name="Pitluck S."/>
            <person name="Liolios K."/>
            <person name="Ivanova N."/>
            <person name="Mavromatis K."/>
            <person name="Ovchinnikova G."/>
            <person name="Pati A."/>
            <person name="Fahnrich R."/>
            <person name="Goodwin L."/>
            <person name="Chen A."/>
            <person name="Palaniappan K."/>
            <person name="Land M."/>
            <person name="Hauser L."/>
            <person name="Chang Y.J."/>
            <person name="Jeffries C.D."/>
            <person name="Rohde M."/>
            <person name="Goker M."/>
            <person name="Woyke T."/>
            <person name="Bristow J."/>
            <person name="Eisen J.A."/>
            <person name="Markowitz V."/>
            <person name="Hugenholtz P."/>
            <person name="Kyrpides N.C."/>
            <person name="Klenk H.P."/>
            <person name="Lapidus A."/>
        </authorList>
    </citation>
    <scope>NUCLEOTIDE SEQUENCE [LARGE SCALE GENOMIC DNA]</scope>
    <source>
        <strain evidence="3">ATCC 35948 / DSM 1279 / VKM B-1258 / 21</strain>
        <strain evidence="1">DSM 1279</strain>
    </source>
</reference>
<name>D3PTC3_MEIRD</name>
<evidence type="ECO:0000313" key="4">
    <source>
        <dbReference type="Proteomes" id="UP000013026"/>
    </source>
</evidence>